<reference evidence="1 2" key="1">
    <citation type="journal article" date="2022" name="Genome Biol. Evol.">
        <title>The Spruce Budworm Genome: Reconstructing the Evolutionary History of Antifreeze Proteins.</title>
        <authorList>
            <person name="Beliveau C."/>
            <person name="Gagne P."/>
            <person name="Picq S."/>
            <person name="Vernygora O."/>
            <person name="Keeling C.I."/>
            <person name="Pinkney K."/>
            <person name="Doucet D."/>
            <person name="Wen F."/>
            <person name="Johnston J.S."/>
            <person name="Maaroufi H."/>
            <person name="Boyle B."/>
            <person name="Laroche J."/>
            <person name="Dewar K."/>
            <person name="Juretic N."/>
            <person name="Blackburn G."/>
            <person name="Nisole A."/>
            <person name="Brunet B."/>
            <person name="Brandao M."/>
            <person name="Lumley L."/>
            <person name="Duan J."/>
            <person name="Quan G."/>
            <person name="Lucarotti C.J."/>
            <person name="Roe A.D."/>
            <person name="Sperling F.A.H."/>
            <person name="Levesque R.C."/>
            <person name="Cusson M."/>
        </authorList>
    </citation>
    <scope>NUCLEOTIDE SEQUENCE [LARGE SCALE GENOMIC DNA]</scope>
    <source>
        <strain evidence="1">Glfc:IPQL:Cfum</strain>
    </source>
</reference>
<comment type="caution">
    <text evidence="1">The sequence shown here is derived from an EMBL/GenBank/DDBJ whole genome shotgun (WGS) entry which is preliminary data.</text>
</comment>
<evidence type="ECO:0000313" key="1">
    <source>
        <dbReference type="EMBL" id="KAI8435980.1"/>
    </source>
</evidence>
<keyword evidence="2" id="KW-1185">Reference proteome</keyword>
<organism evidence="1 2">
    <name type="scientific">Choristoneura fumiferana</name>
    <name type="common">Spruce budworm moth</name>
    <name type="synonym">Archips fumiferana</name>
    <dbReference type="NCBI Taxonomy" id="7141"/>
    <lineage>
        <taxon>Eukaryota</taxon>
        <taxon>Metazoa</taxon>
        <taxon>Ecdysozoa</taxon>
        <taxon>Arthropoda</taxon>
        <taxon>Hexapoda</taxon>
        <taxon>Insecta</taxon>
        <taxon>Pterygota</taxon>
        <taxon>Neoptera</taxon>
        <taxon>Endopterygota</taxon>
        <taxon>Lepidoptera</taxon>
        <taxon>Glossata</taxon>
        <taxon>Ditrysia</taxon>
        <taxon>Tortricoidea</taxon>
        <taxon>Tortricidae</taxon>
        <taxon>Tortricinae</taxon>
        <taxon>Choristoneura</taxon>
    </lineage>
</organism>
<dbReference type="Proteomes" id="UP001064048">
    <property type="component" value="Chromosome 6"/>
</dbReference>
<accession>A0ACC0KIA5</accession>
<name>A0ACC0KIA5_CHOFU</name>
<dbReference type="EMBL" id="CM046106">
    <property type="protein sequence ID" value="KAI8435980.1"/>
    <property type="molecule type" value="Genomic_DNA"/>
</dbReference>
<protein>
    <submittedName>
        <fullName evidence="1">Uncharacterized protein</fullName>
    </submittedName>
</protein>
<proteinExistence type="predicted"/>
<sequence length="933" mass="108859">MGAKPIPPLSSIPMIEPPPGYRGRYEQPPFEDIPPGLEPTVPGFEPSPFEKPQFGPPGPMDRDRIQPPNYRDPYRAPFVEGPPGYRDMPMPPGQNEIPVHVGDQPRFRDNYRPGHPYRDQGPIPYRDGQPFRDPGQPPFRDPGFRGGPPPTFRDNFRNVPFREGGFRDNPPHGFREGMVPFRPPSVDPRDPRDPNYHDPAFRDSFRDENNPGREMRPGYRPGVRSRGTSRRNANIEHDRHRDREGRERERYGDNREPVDRPRDMEKRSGREDRSRDDRPREERQREDRSREDRPRDDRPRDHDRNRDFEKEREREYERTTPDKKIRGSPKRSRDTREKKRSESRGRSRDRDREGRREKKEERVRDKTSSERTKEHKDKEKKLRDRKKKKREKEKEKDVDKKKKREKKDKKDKESAKKEDDTLENQESKEELKDSDNVEADKDDIKTKQDDTDVENTISEKQDSPKEEVKEEPKNDLYGDEAAEAVDKEIIQNYVKIEENDTNIDNNIDQGHKEEPFDGIELQVTAEELDLKADIENTTEKEMLAPLPELSKWEVDEDNVEKKEPGEITSPEEEDTGKVTSEVLKRAENAIFAKAINSLRPIEIKKISSDRLKLYDDDAQSKGSMNNIQITVPVADSEQRSIEINEKKKRTSKTPPPRLSVKERLGGKVDDVRRMKEPRVVQSTVERVKSRSKTPKKEQSYRRVTVDRDRSKKPEGISRFDPPKMEKHQPPNSRASQDKFSSRSPNRDKKRKDFEKNAKEAKKITSEEIADSRSQDKNPPAAPKPTATDRERKKSTLDEAHFEPDYDETVESDHDAKDMSSVKKRERSFSQSGPSDVKKQKLDEETIKLDLTNVKKKPDTETESSSDSYSSSSSSSDARKRKKKKKRSSKKKKKRAASDSESDSDSDSDDHKKKKKKRKHKKKSSKKKKKSKHK</sequence>
<evidence type="ECO:0000313" key="2">
    <source>
        <dbReference type="Proteomes" id="UP001064048"/>
    </source>
</evidence>
<gene>
    <name evidence="1" type="ORF">MSG28_004131</name>
</gene>